<dbReference type="Proteomes" id="UP000236379">
    <property type="component" value="Unassembled WGS sequence"/>
</dbReference>
<dbReference type="GO" id="GO:0004066">
    <property type="term" value="F:asparagine synthase (glutamine-hydrolyzing) activity"/>
    <property type="evidence" value="ECO:0007669"/>
    <property type="project" value="UniProtKB-EC"/>
</dbReference>
<dbReference type="AlphaFoldDB" id="A0A2K3UWL4"/>
<name>A0A2K3UWL4_9DEIO</name>
<dbReference type="PANTHER" id="PTHR43284">
    <property type="entry name" value="ASPARAGINE SYNTHETASE (GLUTAMINE-HYDROLYZING)"/>
    <property type="match status" value="1"/>
</dbReference>
<dbReference type="EC" id="6.3.5.4" evidence="2"/>
<dbReference type="SUPFAM" id="SSF52402">
    <property type="entry name" value="Adenine nucleotide alpha hydrolases-like"/>
    <property type="match status" value="1"/>
</dbReference>
<evidence type="ECO:0000259" key="6">
    <source>
        <dbReference type="Pfam" id="PF13537"/>
    </source>
</evidence>
<comment type="pathway">
    <text evidence="1">Amino-acid biosynthesis; L-asparagine biosynthesis; L-asparagine from L-aspartate (L-Gln route): step 1/1.</text>
</comment>
<feature type="domain" description="Asparagine synthetase" evidence="5">
    <location>
        <begin position="203"/>
        <end position="307"/>
    </location>
</feature>
<feature type="domain" description="Glutamine amidotransferase type-2" evidence="6">
    <location>
        <begin position="69"/>
        <end position="126"/>
    </location>
</feature>
<dbReference type="InterPro" id="IPR029055">
    <property type="entry name" value="Ntn_hydrolases_N"/>
</dbReference>
<dbReference type="Gene3D" id="3.60.20.10">
    <property type="entry name" value="Glutamine Phosphoribosylpyrophosphate, subunit 1, domain 1"/>
    <property type="match status" value="1"/>
</dbReference>
<dbReference type="OrthoDB" id="62955at2"/>
<dbReference type="Gene3D" id="3.40.50.620">
    <property type="entry name" value="HUPs"/>
    <property type="match status" value="1"/>
</dbReference>
<proteinExistence type="predicted"/>
<evidence type="ECO:0000313" key="7">
    <source>
        <dbReference type="EMBL" id="PNY80928.1"/>
    </source>
</evidence>
<dbReference type="SUPFAM" id="SSF56235">
    <property type="entry name" value="N-terminal nucleophile aminohydrolases (Ntn hydrolases)"/>
    <property type="match status" value="1"/>
</dbReference>
<organism evidence="7 8">
    <name type="scientific">Deinococcus koreensis</name>
    <dbReference type="NCBI Taxonomy" id="2054903"/>
    <lineage>
        <taxon>Bacteria</taxon>
        <taxon>Thermotogati</taxon>
        <taxon>Deinococcota</taxon>
        <taxon>Deinococci</taxon>
        <taxon>Deinococcales</taxon>
        <taxon>Deinococcaceae</taxon>
        <taxon>Deinococcus</taxon>
    </lineage>
</organism>
<dbReference type="InterPro" id="IPR014729">
    <property type="entry name" value="Rossmann-like_a/b/a_fold"/>
</dbReference>
<reference evidence="7 8" key="1">
    <citation type="submission" date="2018-01" db="EMBL/GenBank/DDBJ databases">
        <title>Deinococcus koreensis sp. nov., a radiation-resistant bacterium isolated from river water.</title>
        <authorList>
            <person name="Choi A."/>
        </authorList>
    </citation>
    <scope>NUCLEOTIDE SEQUENCE [LARGE SCALE GENOMIC DNA]</scope>
    <source>
        <strain evidence="7 8">SJW1-2</strain>
    </source>
</reference>
<comment type="caution">
    <text evidence="7">The sequence shown here is derived from an EMBL/GenBank/DDBJ whole genome shotgun (WGS) entry which is preliminary data.</text>
</comment>
<dbReference type="InterPro" id="IPR051786">
    <property type="entry name" value="ASN_synthetase/amidase"/>
</dbReference>
<evidence type="ECO:0000256" key="3">
    <source>
        <dbReference type="ARBA" id="ARBA00048741"/>
    </source>
</evidence>
<evidence type="ECO:0000256" key="2">
    <source>
        <dbReference type="ARBA" id="ARBA00012737"/>
    </source>
</evidence>
<feature type="region of interest" description="Disordered" evidence="4">
    <location>
        <begin position="1"/>
        <end position="21"/>
    </location>
</feature>
<dbReference type="GO" id="GO:0006529">
    <property type="term" value="P:asparagine biosynthetic process"/>
    <property type="evidence" value="ECO:0007669"/>
    <property type="project" value="InterPro"/>
</dbReference>
<dbReference type="InterPro" id="IPR001962">
    <property type="entry name" value="Asn_synthase"/>
</dbReference>
<protein>
    <recommendedName>
        <fullName evidence="2">asparagine synthase (glutamine-hydrolyzing)</fullName>
        <ecNumber evidence="2">6.3.5.4</ecNumber>
    </recommendedName>
</protein>
<comment type="catalytic activity">
    <reaction evidence="3">
        <text>L-aspartate + L-glutamine + ATP + H2O = L-asparagine + L-glutamate + AMP + diphosphate + H(+)</text>
        <dbReference type="Rhea" id="RHEA:12228"/>
        <dbReference type="ChEBI" id="CHEBI:15377"/>
        <dbReference type="ChEBI" id="CHEBI:15378"/>
        <dbReference type="ChEBI" id="CHEBI:29985"/>
        <dbReference type="ChEBI" id="CHEBI:29991"/>
        <dbReference type="ChEBI" id="CHEBI:30616"/>
        <dbReference type="ChEBI" id="CHEBI:33019"/>
        <dbReference type="ChEBI" id="CHEBI:58048"/>
        <dbReference type="ChEBI" id="CHEBI:58359"/>
        <dbReference type="ChEBI" id="CHEBI:456215"/>
        <dbReference type="EC" id="6.3.5.4"/>
    </reaction>
</comment>
<dbReference type="InterPro" id="IPR017932">
    <property type="entry name" value="GATase_2_dom"/>
</dbReference>
<dbReference type="PANTHER" id="PTHR43284:SF1">
    <property type="entry name" value="ASPARAGINE SYNTHETASE"/>
    <property type="match status" value="1"/>
</dbReference>
<gene>
    <name evidence="7" type="ORF">CVO96_05675</name>
</gene>
<evidence type="ECO:0000256" key="4">
    <source>
        <dbReference type="SAM" id="MobiDB-lite"/>
    </source>
</evidence>
<dbReference type="RefSeq" id="WP_103311298.1">
    <property type="nucleotide sequence ID" value="NZ_PPPD01000001.1"/>
</dbReference>
<dbReference type="Pfam" id="PF00733">
    <property type="entry name" value="Asn_synthase"/>
    <property type="match status" value="1"/>
</dbReference>
<evidence type="ECO:0000313" key="8">
    <source>
        <dbReference type="Proteomes" id="UP000236379"/>
    </source>
</evidence>
<dbReference type="Pfam" id="PF13537">
    <property type="entry name" value="GATase_7"/>
    <property type="match status" value="1"/>
</dbReference>
<dbReference type="EMBL" id="PPPD01000001">
    <property type="protein sequence ID" value="PNY80928.1"/>
    <property type="molecule type" value="Genomic_DNA"/>
</dbReference>
<evidence type="ECO:0000256" key="1">
    <source>
        <dbReference type="ARBA" id="ARBA00005187"/>
    </source>
</evidence>
<accession>A0A2K3UWL4</accession>
<keyword evidence="8" id="KW-1185">Reference proteome</keyword>
<evidence type="ECO:0000259" key="5">
    <source>
        <dbReference type="Pfam" id="PF00733"/>
    </source>
</evidence>
<sequence>MRTDFFASLDRSDPPAPWPEAPGFAPLARTVGPWQVRFRAADTAVFGRPEAGLLVLLKGSLYGTGPGGLLDLYQRHGAEFPRHLEGSFAALLLDERAGRVLAVTDRTGSHALYAAHEGERVLISTRPDWTPLRERPLSVAGVSSFLTKGNLTTGLSLYEGVSTLRRACVHELSPQGLCAHGYWPLNMGEATDLRPSAELEAELVELLRGAAQRRMAASGARPFLSLSGGYDSRGLLRLMADSGREFQTFSYALPRRAAGSDPQVAARLAAQYGVQHTVLQAYRGDLPAHLRRNVAWGGGGAPLCDEADAWAEFAALNPSDVFVGDHAFDLSGHPLTGRADQFLRQKVPPSFEVLSWLRGSLPEPTYAALRDSWNATLETMRVQAGAGPGRCPGGYQLEVALMLDVNVAHSLLPWRDRYAGHLAEVHLPYLDGALLDFIGRIPLELLARKMLFRRALQQLDPQLMQVPLARSLGYVPDWKLELIRQRGVVWEAVQAQSSPLDELIPPQVIHGLLMGLTPTPRGVVWRAAARQTLGRLRRTPLGIRLLGPAPMRKTVDTATFLRRVLVLRELTAARPAPQDSPPALV</sequence>